<sequence length="152" mass="16706">MALRPVHFNILALASKLQSDQAVPIDKNQPLKQSSNRGNSDSPKHRPGSSNSQHGTLHVFRLPPASPVQRSNLRAAKSAPREPDQPLKRNSIRGDSGPPKRRPGCSDSQARRVTCPRHFPASLVRRELAVQSVNWPPCSRQKSEGFLSIVNG</sequence>
<protein>
    <submittedName>
        <fullName evidence="2">Uncharacterized protein</fullName>
    </submittedName>
</protein>
<accession>A0AAV7SA36</accession>
<keyword evidence="3" id="KW-1185">Reference proteome</keyword>
<name>A0AAV7SA36_PLEWA</name>
<evidence type="ECO:0000256" key="1">
    <source>
        <dbReference type="SAM" id="MobiDB-lite"/>
    </source>
</evidence>
<comment type="caution">
    <text evidence="2">The sequence shown here is derived from an EMBL/GenBank/DDBJ whole genome shotgun (WGS) entry which is preliminary data.</text>
</comment>
<reference evidence="2" key="1">
    <citation type="journal article" date="2022" name="bioRxiv">
        <title>Sequencing and chromosome-scale assembly of the giantPleurodeles waltlgenome.</title>
        <authorList>
            <person name="Brown T."/>
            <person name="Elewa A."/>
            <person name="Iarovenko S."/>
            <person name="Subramanian E."/>
            <person name="Araus A.J."/>
            <person name="Petzold A."/>
            <person name="Susuki M."/>
            <person name="Suzuki K.-i.T."/>
            <person name="Hayashi T."/>
            <person name="Toyoda A."/>
            <person name="Oliveira C."/>
            <person name="Osipova E."/>
            <person name="Leigh N.D."/>
            <person name="Simon A."/>
            <person name="Yun M.H."/>
        </authorList>
    </citation>
    <scope>NUCLEOTIDE SEQUENCE</scope>
    <source>
        <strain evidence="2">20211129_DDA</strain>
        <tissue evidence="2">Liver</tissue>
    </source>
</reference>
<dbReference type="EMBL" id="JANPWB010000008">
    <property type="protein sequence ID" value="KAJ1159948.1"/>
    <property type="molecule type" value="Genomic_DNA"/>
</dbReference>
<feature type="region of interest" description="Disordered" evidence="1">
    <location>
        <begin position="19"/>
        <end position="113"/>
    </location>
</feature>
<evidence type="ECO:0000313" key="3">
    <source>
        <dbReference type="Proteomes" id="UP001066276"/>
    </source>
</evidence>
<gene>
    <name evidence="2" type="ORF">NDU88_000452</name>
</gene>
<dbReference type="Proteomes" id="UP001066276">
    <property type="component" value="Chromosome 4_2"/>
</dbReference>
<proteinExistence type="predicted"/>
<evidence type="ECO:0000313" key="2">
    <source>
        <dbReference type="EMBL" id="KAJ1159948.1"/>
    </source>
</evidence>
<dbReference type="AlphaFoldDB" id="A0AAV7SA36"/>
<feature type="compositionally biased region" description="Polar residues" evidence="1">
    <location>
        <begin position="30"/>
        <end position="41"/>
    </location>
</feature>
<organism evidence="2 3">
    <name type="scientific">Pleurodeles waltl</name>
    <name type="common">Iberian ribbed newt</name>
    <dbReference type="NCBI Taxonomy" id="8319"/>
    <lineage>
        <taxon>Eukaryota</taxon>
        <taxon>Metazoa</taxon>
        <taxon>Chordata</taxon>
        <taxon>Craniata</taxon>
        <taxon>Vertebrata</taxon>
        <taxon>Euteleostomi</taxon>
        <taxon>Amphibia</taxon>
        <taxon>Batrachia</taxon>
        <taxon>Caudata</taxon>
        <taxon>Salamandroidea</taxon>
        <taxon>Salamandridae</taxon>
        <taxon>Pleurodelinae</taxon>
        <taxon>Pleurodeles</taxon>
    </lineage>
</organism>